<accession>I4A1J2</accession>
<sequence length="99" mass="11553">MQKYNESFLALEEAIAVLLRKYKELQAEKDELLHQNEQLKQKLNDAWAENQELIYINKNLKMASALGGNPEHKKLMKLKINQLIKELDLCMAEINKNSL</sequence>
<dbReference type="HOGENOM" id="CLU_146561_1_0_10"/>
<evidence type="ECO:0008006" key="4">
    <source>
        <dbReference type="Google" id="ProtNLM"/>
    </source>
</evidence>
<dbReference type="STRING" id="867902.Ornrh_1670"/>
<evidence type="ECO:0000313" key="3">
    <source>
        <dbReference type="Proteomes" id="UP000006051"/>
    </source>
</evidence>
<organism evidence="2 3">
    <name type="scientific">Ornithobacterium rhinotracheale (strain ATCC 51463 / DSM 15997 / CCUG 23171 / CIP 104009 / LMG 9086)</name>
    <dbReference type="NCBI Taxonomy" id="867902"/>
    <lineage>
        <taxon>Bacteria</taxon>
        <taxon>Pseudomonadati</taxon>
        <taxon>Bacteroidota</taxon>
        <taxon>Flavobacteriia</taxon>
        <taxon>Flavobacteriales</taxon>
        <taxon>Weeksellaceae</taxon>
        <taxon>Ornithobacterium</taxon>
    </lineage>
</organism>
<feature type="coiled-coil region" evidence="1">
    <location>
        <begin position="8"/>
        <end position="49"/>
    </location>
</feature>
<dbReference type="eggNOG" id="ENOG5032WHU">
    <property type="taxonomic scope" value="Bacteria"/>
</dbReference>
<dbReference type="GeneID" id="71569734"/>
<evidence type="ECO:0000256" key="1">
    <source>
        <dbReference type="SAM" id="Coils"/>
    </source>
</evidence>
<dbReference type="EMBL" id="CP003283">
    <property type="protein sequence ID" value="AFL97826.1"/>
    <property type="molecule type" value="Genomic_DNA"/>
</dbReference>
<reference evidence="2 3" key="1">
    <citation type="submission" date="2012-06" db="EMBL/GenBank/DDBJ databases">
        <title>The complete genome of Ornithobacterium rhinotracheale DSM 15997.</title>
        <authorList>
            <consortium name="US DOE Joint Genome Institute (JGI-PGF)"/>
            <person name="Lucas S."/>
            <person name="Copeland A."/>
            <person name="Lapidus A."/>
            <person name="Goodwin L."/>
            <person name="Pitluck S."/>
            <person name="Peters L."/>
            <person name="Mikhailova N."/>
            <person name="Teshima H."/>
            <person name="Kyrpides N."/>
            <person name="Mavromatis K."/>
            <person name="Pagani I."/>
            <person name="Ivanova N."/>
            <person name="Ovchinnikova G."/>
            <person name="Zeytun A."/>
            <person name="Detter J.C."/>
            <person name="Han C."/>
            <person name="Land M."/>
            <person name="Hauser L."/>
            <person name="Markowitz V."/>
            <person name="Cheng J.-F."/>
            <person name="Hugenholtz P."/>
            <person name="Woyke T."/>
            <person name="Wu D."/>
            <person name="Lang E."/>
            <person name="Kopitz M."/>
            <person name="Brambilla E."/>
            <person name="Klenk H.-P."/>
            <person name="Eisen J.A."/>
        </authorList>
    </citation>
    <scope>NUCLEOTIDE SEQUENCE [LARGE SCALE GENOMIC DNA]</scope>
    <source>
        <strain evidence="3">ATCC 51463 / DSM 15997 / CCUG 23171 / LMG 9086</strain>
    </source>
</reference>
<dbReference type="RefSeq" id="WP_014791351.1">
    <property type="nucleotide sequence ID" value="NC_018016.1"/>
</dbReference>
<dbReference type="GeneID" id="97258288"/>
<keyword evidence="3" id="KW-1185">Reference proteome</keyword>
<name>I4A1J2_ORNRL</name>
<dbReference type="Proteomes" id="UP000006051">
    <property type="component" value="Chromosome"/>
</dbReference>
<proteinExistence type="predicted"/>
<keyword evidence="1" id="KW-0175">Coiled coil</keyword>
<evidence type="ECO:0000313" key="2">
    <source>
        <dbReference type="EMBL" id="AFL97826.1"/>
    </source>
</evidence>
<protein>
    <recommendedName>
        <fullName evidence="4">Cell division protein ZapB</fullName>
    </recommendedName>
</protein>
<dbReference type="AlphaFoldDB" id="I4A1J2"/>
<gene>
    <name evidence="2" type="ordered locus">Ornrh_1670</name>
</gene>
<dbReference type="KEGG" id="orh:Ornrh_1670"/>
<dbReference type="Gene3D" id="1.20.5.340">
    <property type="match status" value="1"/>
</dbReference>